<keyword evidence="1" id="KW-0560">Oxidoreductase</keyword>
<accession>A0A504UMN5</accession>
<protein>
    <submittedName>
        <fullName evidence="3">FAD-binding oxidoreductase</fullName>
    </submittedName>
</protein>
<name>A0A504UMN5_9HYPH</name>
<proteinExistence type="predicted"/>
<dbReference type="RefSeq" id="WP_140828823.1">
    <property type="nucleotide sequence ID" value="NZ_VFYP01000001.1"/>
</dbReference>
<dbReference type="InterPro" id="IPR036188">
    <property type="entry name" value="FAD/NAD-bd_sf"/>
</dbReference>
<evidence type="ECO:0000256" key="1">
    <source>
        <dbReference type="ARBA" id="ARBA00023002"/>
    </source>
</evidence>
<dbReference type="Proteomes" id="UP000316429">
    <property type="component" value="Unassembled WGS sequence"/>
</dbReference>
<comment type="caution">
    <text evidence="3">The sequence shown here is derived from an EMBL/GenBank/DDBJ whole genome shotgun (WGS) entry which is preliminary data.</text>
</comment>
<sequence>MFPSLPGLPVWRRPAGTPTLGFIDGQVDLLVVGGGYQGLSAAYHAARLGLKVQVIEARGLGEGASGVNGGQVIPGLKHDPESLRQLLGEEAGQRLADFSAGTADSVFDLIRTEGLDVEHQRNGWILAAHTESALQAAVRRNRQWRMRGADVRLLNEAEIALLIGAQGYRGGWLDRRAGAVNPLALIFELARLATRSGAGLLLNEAVTDLQRRGSLWVASTDSGRTLLAKKVLVATNAYSGALIPGLAESLVWLHSFQIATAPLPSTLLDQVLPGGQPVSDSRRILVYYRRSPDGRLIVGGRGPMREPRSKEDWAHLERAMLRLFPALRDVAVTHRWFGRVAITPDYLPHLHEPAPGLLMVAGCQGRGIGLMTALGPNLAAYAASGDARVLPLPVTPLRPIPFHRFRRIGVAAHVAWYRLLDSLER</sequence>
<reference evidence="3 4" key="1">
    <citation type="submission" date="2019-06" db="EMBL/GenBank/DDBJ databases">
        <title>Rhizobium sp. CL12 isolated from roots of soybean.</title>
        <authorList>
            <person name="Wang C."/>
        </authorList>
    </citation>
    <scope>NUCLEOTIDE SEQUENCE [LARGE SCALE GENOMIC DNA]</scope>
    <source>
        <strain evidence="3 4">CL12</strain>
    </source>
</reference>
<evidence type="ECO:0000313" key="4">
    <source>
        <dbReference type="Proteomes" id="UP000316429"/>
    </source>
</evidence>
<dbReference type="PANTHER" id="PTHR13847">
    <property type="entry name" value="SARCOSINE DEHYDROGENASE-RELATED"/>
    <property type="match status" value="1"/>
</dbReference>
<dbReference type="PANTHER" id="PTHR13847:SF281">
    <property type="entry name" value="FAD DEPENDENT OXIDOREDUCTASE DOMAIN-CONTAINING PROTEIN"/>
    <property type="match status" value="1"/>
</dbReference>
<dbReference type="OrthoDB" id="9814969at2"/>
<dbReference type="SUPFAM" id="SSF51905">
    <property type="entry name" value="FAD/NAD(P)-binding domain"/>
    <property type="match status" value="1"/>
</dbReference>
<evidence type="ECO:0000313" key="3">
    <source>
        <dbReference type="EMBL" id="TPP11885.1"/>
    </source>
</evidence>
<gene>
    <name evidence="3" type="ORF">FJQ55_14145</name>
</gene>
<dbReference type="InterPro" id="IPR006076">
    <property type="entry name" value="FAD-dep_OxRdtase"/>
</dbReference>
<keyword evidence="4" id="KW-1185">Reference proteome</keyword>
<dbReference type="GO" id="GO:0005737">
    <property type="term" value="C:cytoplasm"/>
    <property type="evidence" value="ECO:0007669"/>
    <property type="project" value="TreeGrafter"/>
</dbReference>
<dbReference type="AlphaFoldDB" id="A0A504UMN5"/>
<dbReference type="Gene3D" id="3.30.9.10">
    <property type="entry name" value="D-Amino Acid Oxidase, subunit A, domain 2"/>
    <property type="match status" value="1"/>
</dbReference>
<feature type="domain" description="FAD dependent oxidoreductase" evidence="2">
    <location>
        <begin position="28"/>
        <end position="379"/>
    </location>
</feature>
<evidence type="ECO:0000259" key="2">
    <source>
        <dbReference type="Pfam" id="PF01266"/>
    </source>
</evidence>
<organism evidence="3 4">
    <name type="scientific">Rhizobium glycinendophyticum</name>
    <dbReference type="NCBI Taxonomy" id="2589807"/>
    <lineage>
        <taxon>Bacteria</taxon>
        <taxon>Pseudomonadati</taxon>
        <taxon>Pseudomonadota</taxon>
        <taxon>Alphaproteobacteria</taxon>
        <taxon>Hyphomicrobiales</taxon>
        <taxon>Rhizobiaceae</taxon>
        <taxon>Rhizobium/Agrobacterium group</taxon>
        <taxon>Rhizobium</taxon>
    </lineage>
</organism>
<dbReference type="EMBL" id="VFYP01000001">
    <property type="protein sequence ID" value="TPP11885.1"/>
    <property type="molecule type" value="Genomic_DNA"/>
</dbReference>
<dbReference type="GO" id="GO:0016491">
    <property type="term" value="F:oxidoreductase activity"/>
    <property type="evidence" value="ECO:0007669"/>
    <property type="project" value="UniProtKB-KW"/>
</dbReference>
<dbReference type="Pfam" id="PF01266">
    <property type="entry name" value="DAO"/>
    <property type="match status" value="1"/>
</dbReference>
<dbReference type="Gene3D" id="3.50.50.60">
    <property type="entry name" value="FAD/NAD(P)-binding domain"/>
    <property type="match status" value="1"/>
</dbReference>
<dbReference type="PRINTS" id="PR00411">
    <property type="entry name" value="PNDRDTASEI"/>
</dbReference>